<dbReference type="GeneTree" id="ENSGT00550000074857"/>
<dbReference type="PIRSF" id="PIRSF005719">
    <property type="entry name" value="SMC"/>
    <property type="match status" value="1"/>
</dbReference>
<dbReference type="PANTHER" id="PTHR43977">
    <property type="entry name" value="STRUCTURAL MAINTENANCE OF CHROMOSOMES PROTEIN 3"/>
    <property type="match status" value="1"/>
</dbReference>
<keyword evidence="8" id="KW-0067">ATP-binding</keyword>
<evidence type="ECO:0000256" key="15">
    <source>
        <dbReference type="SAM" id="Coils"/>
    </source>
</evidence>
<feature type="coiled-coil region" evidence="15">
    <location>
        <begin position="757"/>
        <end position="886"/>
    </location>
</feature>
<dbReference type="SMART" id="SM00968">
    <property type="entry name" value="SMC_hinge"/>
    <property type="match status" value="1"/>
</dbReference>
<sequence length="1195" mass="132725">MYIKSITVDGFKSYAQRTEIGAFDPFFNAITGLNGSGKSNILDSICFVLGISNLSQVRASSLQELVYKHGQAGITKATVSVTFDNKDKSQSPLGYEAHEDIIVTRQVVIGGRNKYLINGVTAQNTRVQDLFRSVGLNVNNPHFLIMQGRITKVLNMKPPEILSMLEEAAGTRMYEAKKQAAQKTIDKKEAKLNEIQQVLNEEITPSLEKLKQERSSYLEYQKLVRECEHLSRLVTAHKVVAAEKGQVRAAEVQMAAEEAQKVAKDRLEAAKTQEDKLEKELTQLEAKKSKEDCKDLKEVENQFAAAQRAQAKVQSNLELRKQNLEAEEARQAELEKTICTDEETLKERESKVNAAFEGLSGRRSDAAKLNEALAEAQARFQAVSAGEAPKGEGGTVSQLLMEAKEEMSRAESQGKQAELRVKHAKAELAIQEQEARSSNSQYLKCKKNLDAEQAAREKAESQIQKLSYTEGDLEKLHGEKRDAVKRIREMEEELEKERTKFPQLHFDYKDPVRGWDRSRVKGLVASLVTVKERETATALEVVAGGRLYNVVVDTEDTGKQLLEKGDLKRRCTIIPLNKIVGRVVNPKAQAAAQSLAKNGNARLALCLVGFPPEIRAAVEFVFGSTFVCDNMDIARKVAFDKQVHTRAVTLGGDMFDPQGTLSGGARAQTTSVLLQLQKLSAQNQELESARAQLAVIEQQLAKLEEIAKKYGELKQVVELHKQQEALHLATLQQSREHRREVELKTLQNTIKEGEQAAKEAAFTLLEAEKRASSLEKQLASAKGGRDRELLIARTELEACRDRSNSASQTLKELEQGVEHERLELEEGKREVAVLKQQLVNAEKAIEAQREQLSECQRTLSRAEAVCAELQTRLADLQAAVRAKDQEFEAINLALDGAKREKAAAELVVTEASHSLTRAQRDATDSGSMLKCLLHDHPWVKSERHLFGRPGSVYDFSSSDLREAKHRLDQVVEAKAKIGRSVNQRAGGLLEQAEERYSDLIRKKQIVENDRSKLCLTIEQLDSKKQEALNIAWQQVNKDFGSIFAALLPGSSARLAPPSNSTLLEGLEFHVALGNVWKENLSELSGGQRSLVALSLILAMLLFKPAPIYILDEVDAALDLSHTQNIGHMLRTHFLHSQFVVVSLKDGMFTNANVLFTTRFVDGISTVSRQQGSQILQGASRSARPLAKGKTKAVAH</sequence>
<dbReference type="Gene3D" id="3.40.50.300">
    <property type="entry name" value="P-loop containing nucleotide triphosphate hydrolases"/>
    <property type="match status" value="2"/>
</dbReference>
<dbReference type="Ensembl" id="ENSEBUT00000019655.1">
    <property type="protein sequence ID" value="ENSEBUP00000019079.1"/>
    <property type="gene ID" value="ENSEBUG00000011867.1"/>
</dbReference>
<dbReference type="GO" id="GO:0098813">
    <property type="term" value="P:nuclear chromosome segregation"/>
    <property type="evidence" value="ECO:0007669"/>
    <property type="project" value="UniProtKB-ARBA"/>
</dbReference>
<evidence type="ECO:0000256" key="1">
    <source>
        <dbReference type="ARBA" id="ARBA00004123"/>
    </source>
</evidence>
<keyword evidence="11 14" id="KW-0539">Nucleus</keyword>
<accession>A0A8C4QT42</accession>
<dbReference type="InterPro" id="IPR027120">
    <property type="entry name" value="Smc2_ABC"/>
</dbReference>
<evidence type="ECO:0000313" key="18">
    <source>
        <dbReference type="Ensembl" id="ENSEBUP00000019079.1"/>
    </source>
</evidence>
<evidence type="ECO:0000256" key="6">
    <source>
        <dbReference type="ARBA" id="ARBA00022741"/>
    </source>
</evidence>
<dbReference type="Proteomes" id="UP000694388">
    <property type="component" value="Unplaced"/>
</dbReference>
<keyword evidence="19" id="KW-1185">Reference proteome</keyword>
<evidence type="ECO:0000256" key="16">
    <source>
        <dbReference type="SAM" id="MobiDB-lite"/>
    </source>
</evidence>
<comment type="subcellular location">
    <subcellularLocation>
        <location evidence="2">Chromosome</location>
    </subcellularLocation>
    <subcellularLocation>
        <location evidence="1 14">Nucleus</location>
    </subcellularLocation>
</comment>
<evidence type="ECO:0000256" key="5">
    <source>
        <dbReference type="ARBA" id="ARBA00022618"/>
    </source>
</evidence>
<dbReference type="AlphaFoldDB" id="A0A8C4QT42"/>
<organism evidence="18 19">
    <name type="scientific">Eptatretus burgeri</name>
    <name type="common">Inshore hagfish</name>
    <dbReference type="NCBI Taxonomy" id="7764"/>
    <lineage>
        <taxon>Eukaryota</taxon>
        <taxon>Metazoa</taxon>
        <taxon>Chordata</taxon>
        <taxon>Craniata</taxon>
        <taxon>Vertebrata</taxon>
        <taxon>Cyclostomata</taxon>
        <taxon>Myxini</taxon>
        <taxon>Myxiniformes</taxon>
        <taxon>Myxinidae</taxon>
        <taxon>Eptatretinae</taxon>
        <taxon>Eptatretus</taxon>
    </lineage>
</organism>
<dbReference type="GO" id="GO:0000796">
    <property type="term" value="C:condensin complex"/>
    <property type="evidence" value="ECO:0007669"/>
    <property type="project" value="UniProtKB-ARBA"/>
</dbReference>
<dbReference type="InterPro" id="IPR036277">
    <property type="entry name" value="SMC_hinge_sf"/>
</dbReference>
<evidence type="ECO:0000256" key="13">
    <source>
        <dbReference type="ARBA" id="ARBA00058936"/>
    </source>
</evidence>
<dbReference type="SUPFAM" id="SSF75553">
    <property type="entry name" value="Smc hinge domain"/>
    <property type="match status" value="1"/>
</dbReference>
<evidence type="ECO:0000256" key="3">
    <source>
        <dbReference type="ARBA" id="ARBA00005231"/>
    </source>
</evidence>
<reference evidence="18" key="1">
    <citation type="submission" date="2025-05" db="UniProtKB">
        <authorList>
            <consortium name="Ensembl"/>
        </authorList>
    </citation>
    <scope>IDENTIFICATION</scope>
</reference>
<dbReference type="Pfam" id="PF02463">
    <property type="entry name" value="SMC_N"/>
    <property type="match status" value="1"/>
</dbReference>
<feature type="coiled-coil region" evidence="15">
    <location>
        <begin position="171"/>
        <end position="201"/>
    </location>
</feature>
<evidence type="ECO:0000256" key="7">
    <source>
        <dbReference type="ARBA" id="ARBA00022776"/>
    </source>
</evidence>
<dbReference type="GO" id="GO:0000793">
    <property type="term" value="C:condensed chromosome"/>
    <property type="evidence" value="ECO:0007669"/>
    <property type="project" value="UniProtKB-ARBA"/>
</dbReference>
<evidence type="ECO:0000256" key="9">
    <source>
        <dbReference type="ARBA" id="ARBA00023054"/>
    </source>
</evidence>
<dbReference type="FunFam" id="3.40.50.300:FF:000278">
    <property type="entry name" value="Structural maintenance of chromosomes 2"/>
    <property type="match status" value="1"/>
</dbReference>
<keyword evidence="4" id="KW-0158">Chromosome</keyword>
<dbReference type="InterPro" id="IPR027417">
    <property type="entry name" value="P-loop_NTPase"/>
</dbReference>
<dbReference type="GO" id="GO:0005524">
    <property type="term" value="F:ATP binding"/>
    <property type="evidence" value="ECO:0007669"/>
    <property type="project" value="UniProtKB-KW"/>
</dbReference>
<dbReference type="GO" id="GO:0000280">
    <property type="term" value="P:nuclear division"/>
    <property type="evidence" value="ECO:0007669"/>
    <property type="project" value="UniProtKB-ARBA"/>
</dbReference>
<dbReference type="GO" id="GO:0030261">
    <property type="term" value="P:chromosome condensation"/>
    <property type="evidence" value="ECO:0007669"/>
    <property type="project" value="UniProtKB-KW"/>
</dbReference>
<name>A0A8C4QT42_EPTBU</name>
<comment type="function">
    <text evidence="13">Central component of the condensin complex, a complex required for conversion of interphase chromatin into mitotic-like condense chromosomes. The condensin complex probably introduces positive supercoils into relaxed DNA in the presence of type I topoisomerases and converts nicked DNA into positive knotted forms in the presence of type II topoisomerases.</text>
</comment>
<evidence type="ECO:0000256" key="10">
    <source>
        <dbReference type="ARBA" id="ARBA00023067"/>
    </source>
</evidence>
<feature type="region of interest" description="Disordered" evidence="16">
    <location>
        <begin position="1174"/>
        <end position="1195"/>
    </location>
</feature>
<keyword evidence="10" id="KW-0226">DNA condensation</keyword>
<proteinExistence type="inferred from homology"/>
<evidence type="ECO:0000256" key="2">
    <source>
        <dbReference type="ARBA" id="ARBA00004286"/>
    </source>
</evidence>
<dbReference type="GO" id="GO:0031981">
    <property type="term" value="C:nuclear lumen"/>
    <property type="evidence" value="ECO:0007669"/>
    <property type="project" value="UniProtKB-ARBA"/>
</dbReference>
<dbReference type="InterPro" id="IPR024704">
    <property type="entry name" value="SMC"/>
</dbReference>
<dbReference type="InterPro" id="IPR003395">
    <property type="entry name" value="RecF/RecN/SMC_N"/>
</dbReference>
<feature type="domain" description="SMC hinge" evidence="17">
    <location>
        <begin position="518"/>
        <end position="638"/>
    </location>
</feature>
<feature type="coiled-coil region" evidence="15">
    <location>
        <begin position="982"/>
        <end position="1009"/>
    </location>
</feature>
<keyword evidence="6" id="KW-0547">Nucleotide-binding</keyword>
<comment type="similarity">
    <text evidence="3">Belongs to the SMC family. SMC2 subfamily.</text>
</comment>
<keyword evidence="7" id="KW-0498">Mitosis</keyword>
<dbReference type="FunFam" id="3.40.50.300:FF:000385">
    <property type="entry name" value="Structural maintenance of chromosomes 2"/>
    <property type="match status" value="1"/>
</dbReference>
<evidence type="ECO:0000256" key="14">
    <source>
        <dbReference type="PIRNR" id="PIRNR005719"/>
    </source>
</evidence>
<dbReference type="GO" id="GO:0051301">
    <property type="term" value="P:cell division"/>
    <property type="evidence" value="ECO:0007669"/>
    <property type="project" value="UniProtKB-KW"/>
</dbReference>
<dbReference type="SUPFAM" id="SSF52540">
    <property type="entry name" value="P-loop containing nucleoside triphosphate hydrolases"/>
    <property type="match status" value="1"/>
</dbReference>
<evidence type="ECO:0000256" key="11">
    <source>
        <dbReference type="ARBA" id="ARBA00023242"/>
    </source>
</evidence>
<evidence type="ECO:0000259" key="17">
    <source>
        <dbReference type="SMART" id="SM00968"/>
    </source>
</evidence>
<dbReference type="Gene3D" id="3.30.70.1620">
    <property type="match status" value="1"/>
</dbReference>
<evidence type="ECO:0000256" key="12">
    <source>
        <dbReference type="ARBA" id="ARBA00023306"/>
    </source>
</evidence>
<feature type="coiled-coil region" evidence="15">
    <location>
        <begin position="676"/>
        <end position="723"/>
    </location>
</feature>
<dbReference type="GO" id="GO:0016887">
    <property type="term" value="F:ATP hydrolysis activity"/>
    <property type="evidence" value="ECO:0007669"/>
    <property type="project" value="InterPro"/>
</dbReference>
<feature type="compositionally biased region" description="Basic residues" evidence="16">
    <location>
        <begin position="1186"/>
        <end position="1195"/>
    </location>
</feature>
<dbReference type="Ensembl" id="ENSEBUT00000019789.1">
    <property type="protein sequence ID" value="ENSEBUP00000019213.1"/>
    <property type="gene ID" value="ENSEBUG00000011867.1"/>
</dbReference>
<dbReference type="FunFam" id="1.20.1060.20:FF:000005">
    <property type="entry name" value="Structural maintenance of chromosomes 2"/>
    <property type="match status" value="1"/>
</dbReference>
<dbReference type="Pfam" id="PF06470">
    <property type="entry name" value="SMC_hinge"/>
    <property type="match status" value="1"/>
</dbReference>
<dbReference type="InterPro" id="IPR010935">
    <property type="entry name" value="SMC_hinge"/>
</dbReference>
<dbReference type="CDD" id="cd03273">
    <property type="entry name" value="ABC_SMC2_euk"/>
    <property type="match status" value="1"/>
</dbReference>
<keyword evidence="5" id="KW-0132">Cell division</keyword>
<keyword evidence="12" id="KW-0131">Cell cycle</keyword>
<protein>
    <recommendedName>
        <fullName evidence="14">Structural maintenance of chromosomes protein</fullName>
    </recommendedName>
</protein>
<feature type="coiled-coil region" evidence="15">
    <location>
        <begin position="240"/>
        <end position="337"/>
    </location>
</feature>
<evidence type="ECO:0000256" key="4">
    <source>
        <dbReference type="ARBA" id="ARBA00022454"/>
    </source>
</evidence>
<keyword evidence="9 15" id="KW-0175">Coiled coil</keyword>
<dbReference type="Gene3D" id="1.20.1060.20">
    <property type="match status" value="1"/>
</dbReference>
<evidence type="ECO:0000313" key="19">
    <source>
        <dbReference type="Proteomes" id="UP000694388"/>
    </source>
</evidence>
<feature type="coiled-coil region" evidence="15">
    <location>
        <begin position="400"/>
        <end position="500"/>
    </location>
</feature>
<evidence type="ECO:0000256" key="8">
    <source>
        <dbReference type="ARBA" id="ARBA00022840"/>
    </source>
</evidence>